<dbReference type="SUPFAM" id="SSF56112">
    <property type="entry name" value="Protein kinase-like (PK-like)"/>
    <property type="match status" value="1"/>
</dbReference>
<organism evidence="1">
    <name type="scientific">Tanacetum cinerariifolium</name>
    <name type="common">Dalmatian daisy</name>
    <name type="synonym">Chrysanthemum cinerariifolium</name>
    <dbReference type="NCBI Taxonomy" id="118510"/>
    <lineage>
        <taxon>Eukaryota</taxon>
        <taxon>Viridiplantae</taxon>
        <taxon>Streptophyta</taxon>
        <taxon>Embryophyta</taxon>
        <taxon>Tracheophyta</taxon>
        <taxon>Spermatophyta</taxon>
        <taxon>Magnoliopsida</taxon>
        <taxon>eudicotyledons</taxon>
        <taxon>Gunneridae</taxon>
        <taxon>Pentapetalae</taxon>
        <taxon>asterids</taxon>
        <taxon>campanulids</taxon>
        <taxon>Asterales</taxon>
        <taxon>Asteraceae</taxon>
        <taxon>Asteroideae</taxon>
        <taxon>Anthemideae</taxon>
        <taxon>Anthemidinae</taxon>
        <taxon>Tanacetum</taxon>
    </lineage>
</organism>
<gene>
    <name evidence="1" type="ORF">Tci_694487</name>
</gene>
<name>A0A699L2H9_TANCI</name>
<comment type="caution">
    <text evidence="1">The sequence shown here is derived from an EMBL/GenBank/DDBJ whole genome shotgun (WGS) entry which is preliminary data.</text>
</comment>
<dbReference type="AlphaFoldDB" id="A0A699L2H9"/>
<accession>A0A699L2H9</accession>
<dbReference type="InterPro" id="IPR011009">
    <property type="entry name" value="Kinase-like_dom_sf"/>
</dbReference>
<dbReference type="Gene3D" id="1.10.510.10">
    <property type="entry name" value="Transferase(Phosphotransferase) domain 1"/>
    <property type="match status" value="1"/>
</dbReference>
<dbReference type="GO" id="GO:0016301">
    <property type="term" value="F:kinase activity"/>
    <property type="evidence" value="ECO:0007669"/>
    <property type="project" value="UniProtKB-KW"/>
</dbReference>
<keyword evidence="1" id="KW-0418">Kinase</keyword>
<keyword evidence="1" id="KW-0675">Receptor</keyword>
<dbReference type="EMBL" id="BKCJ010579597">
    <property type="protein sequence ID" value="GFB22516.1"/>
    <property type="molecule type" value="Genomic_DNA"/>
</dbReference>
<proteinExistence type="predicted"/>
<keyword evidence="1" id="KW-0808">Transferase</keyword>
<reference evidence="1" key="1">
    <citation type="journal article" date="2019" name="Sci. Rep.">
        <title>Draft genome of Tanacetum cinerariifolium, the natural source of mosquito coil.</title>
        <authorList>
            <person name="Yamashiro T."/>
            <person name="Shiraishi A."/>
            <person name="Satake H."/>
            <person name="Nakayama K."/>
        </authorList>
    </citation>
    <scope>NUCLEOTIDE SEQUENCE</scope>
</reference>
<sequence>MGKNPGELVSSLPTLSSDDLLLVNVGDRRIPRPSSLVEKLAHSILNVSRACLNYNPQERPTMRQVTELLSVDDRLWMKMHVSVT</sequence>
<evidence type="ECO:0000313" key="1">
    <source>
        <dbReference type="EMBL" id="GFB22516.1"/>
    </source>
</evidence>
<protein>
    <submittedName>
        <fullName evidence="1">Probable leucine-rich repeat receptor-like protein kinase At1g35710</fullName>
    </submittedName>
</protein>